<proteinExistence type="predicted"/>
<dbReference type="GO" id="GO:0016787">
    <property type="term" value="F:hydrolase activity"/>
    <property type="evidence" value="ECO:0007669"/>
    <property type="project" value="InterPro"/>
</dbReference>
<protein>
    <submittedName>
        <fullName evidence="2">Calcineurin-like phosphoesterase</fullName>
    </submittedName>
</protein>
<keyword evidence="3" id="KW-1185">Reference proteome</keyword>
<dbReference type="KEGG" id="acaf:CA12_00630"/>
<dbReference type="InterPro" id="IPR029052">
    <property type="entry name" value="Metallo-depent_PP-like"/>
</dbReference>
<dbReference type="InterPro" id="IPR004843">
    <property type="entry name" value="Calcineurin-like_PHP"/>
</dbReference>
<dbReference type="PROSITE" id="PS51318">
    <property type="entry name" value="TAT"/>
    <property type="match status" value="1"/>
</dbReference>
<dbReference type="Pfam" id="PF00149">
    <property type="entry name" value="Metallophos"/>
    <property type="match status" value="1"/>
</dbReference>
<dbReference type="PANTHER" id="PTHR43143:SF5">
    <property type="entry name" value="SECRETED PROTEIN"/>
    <property type="match status" value="1"/>
</dbReference>
<accession>A0A517P3P8</accession>
<dbReference type="InterPro" id="IPR051918">
    <property type="entry name" value="STPP_CPPED1"/>
</dbReference>
<dbReference type="Gene3D" id="3.60.21.10">
    <property type="match status" value="1"/>
</dbReference>
<dbReference type="SUPFAM" id="SSF56300">
    <property type="entry name" value="Metallo-dependent phosphatases"/>
    <property type="match status" value="1"/>
</dbReference>
<dbReference type="EMBL" id="CP036265">
    <property type="protein sequence ID" value="QDT13995.1"/>
    <property type="molecule type" value="Genomic_DNA"/>
</dbReference>
<evidence type="ECO:0000259" key="1">
    <source>
        <dbReference type="Pfam" id="PF00149"/>
    </source>
</evidence>
<organism evidence="2 3">
    <name type="scientific">Alienimonas californiensis</name>
    <dbReference type="NCBI Taxonomy" id="2527989"/>
    <lineage>
        <taxon>Bacteria</taxon>
        <taxon>Pseudomonadati</taxon>
        <taxon>Planctomycetota</taxon>
        <taxon>Planctomycetia</taxon>
        <taxon>Planctomycetales</taxon>
        <taxon>Planctomycetaceae</taxon>
        <taxon>Alienimonas</taxon>
    </lineage>
</organism>
<dbReference type="Proteomes" id="UP000318741">
    <property type="component" value="Chromosome"/>
</dbReference>
<evidence type="ECO:0000313" key="2">
    <source>
        <dbReference type="EMBL" id="QDT13995.1"/>
    </source>
</evidence>
<dbReference type="AlphaFoldDB" id="A0A517P3P8"/>
<sequence>MPHRLHRRDLLKTSAAWALAPAVLGWDLARAADPYADAKFVDGEPPAIADGSFTIAVLPDTQIYCQSHPEQFLAQTEWIVQNRLARNVACVLHLGDITNHNTPEQWEVAVQAMDTLDGEVPYFLVPGNHDYSEGGRATDRTTRLNDYFPVAKFRGLPTFGGTYDREPDRMENSFHTFEAGGRKLLVLGLEFGPRKDVIRWANEVVAAHAELPAILVTHAYMYFDETRYDWGKYGPEQRWNPHGYGVAQTTDDDVTDGQELWDALVSKHGNFVMTLNGHVLNDGLARLTSQDDAGRDVHQTLVNFQLKPNGGDGWLRLIECRPDGTTAVIHDYSPTRNQWNASAQNRFDLNLAPVAG</sequence>
<dbReference type="PANTHER" id="PTHR43143">
    <property type="entry name" value="METALLOPHOSPHOESTERASE, CALCINEURIN SUPERFAMILY"/>
    <property type="match status" value="1"/>
</dbReference>
<feature type="domain" description="Calcineurin-like phosphoesterase" evidence="1">
    <location>
        <begin position="54"/>
        <end position="231"/>
    </location>
</feature>
<evidence type="ECO:0000313" key="3">
    <source>
        <dbReference type="Proteomes" id="UP000318741"/>
    </source>
</evidence>
<reference evidence="2 3" key="1">
    <citation type="submission" date="2019-02" db="EMBL/GenBank/DDBJ databases">
        <title>Deep-cultivation of Planctomycetes and their phenomic and genomic characterization uncovers novel biology.</title>
        <authorList>
            <person name="Wiegand S."/>
            <person name="Jogler M."/>
            <person name="Boedeker C."/>
            <person name="Pinto D."/>
            <person name="Vollmers J."/>
            <person name="Rivas-Marin E."/>
            <person name="Kohn T."/>
            <person name="Peeters S.H."/>
            <person name="Heuer A."/>
            <person name="Rast P."/>
            <person name="Oberbeckmann S."/>
            <person name="Bunk B."/>
            <person name="Jeske O."/>
            <person name="Meyerdierks A."/>
            <person name="Storesund J.E."/>
            <person name="Kallscheuer N."/>
            <person name="Luecker S."/>
            <person name="Lage O.M."/>
            <person name="Pohl T."/>
            <person name="Merkel B.J."/>
            <person name="Hornburger P."/>
            <person name="Mueller R.-W."/>
            <person name="Bruemmer F."/>
            <person name="Labrenz M."/>
            <person name="Spormann A.M."/>
            <person name="Op den Camp H."/>
            <person name="Overmann J."/>
            <person name="Amann R."/>
            <person name="Jetten M.S.M."/>
            <person name="Mascher T."/>
            <person name="Medema M.H."/>
            <person name="Devos D.P."/>
            <person name="Kaster A.-K."/>
            <person name="Ovreas L."/>
            <person name="Rohde M."/>
            <person name="Galperin M.Y."/>
            <person name="Jogler C."/>
        </authorList>
    </citation>
    <scope>NUCLEOTIDE SEQUENCE [LARGE SCALE GENOMIC DNA]</scope>
    <source>
        <strain evidence="2 3">CA12</strain>
    </source>
</reference>
<gene>
    <name evidence="2" type="ORF">CA12_00630</name>
</gene>
<dbReference type="RefSeq" id="WP_242688083.1">
    <property type="nucleotide sequence ID" value="NZ_CP036265.1"/>
</dbReference>
<name>A0A517P3P8_9PLAN</name>
<dbReference type="InterPro" id="IPR006311">
    <property type="entry name" value="TAT_signal"/>
</dbReference>